<accession>A0A8X6NPA0</accession>
<proteinExistence type="predicted"/>
<reference evidence="1" key="1">
    <citation type="submission" date="2020-08" db="EMBL/GenBank/DDBJ databases">
        <title>Multicomponent nature underlies the extraordinary mechanical properties of spider dragline silk.</title>
        <authorList>
            <person name="Kono N."/>
            <person name="Nakamura H."/>
            <person name="Mori M."/>
            <person name="Yoshida Y."/>
            <person name="Ohtoshi R."/>
            <person name="Malay A.D."/>
            <person name="Moran D.A.P."/>
            <person name="Tomita M."/>
            <person name="Numata K."/>
            <person name="Arakawa K."/>
        </authorList>
    </citation>
    <scope>NUCLEOTIDE SEQUENCE</scope>
</reference>
<evidence type="ECO:0000313" key="1">
    <source>
        <dbReference type="EMBL" id="GFT26822.1"/>
    </source>
</evidence>
<gene>
    <name evidence="1" type="ORF">NPIL_199051</name>
</gene>
<dbReference type="EMBL" id="BMAW01060587">
    <property type="protein sequence ID" value="GFT26822.1"/>
    <property type="molecule type" value="Genomic_DNA"/>
</dbReference>
<name>A0A8X6NPA0_NEPPI</name>
<dbReference type="Proteomes" id="UP000887013">
    <property type="component" value="Unassembled WGS sequence"/>
</dbReference>
<sequence>MGMDLRGPPSVSQPPSGVKFFKACHYGVPRVTCRGCEVGRFSETLFERGAFKEFSFQAPGVQKKIICVFPQHVLRKSNVNSRSSPHFGPHRFTEPKTRVFEEEAVKPIGINLKNFYLPEERFDPYEGVGMEEEFGILFPSLLPSLHPSHALPLSNGIKLTVVDSIPFRTTPLG</sequence>
<keyword evidence="2" id="KW-1185">Reference proteome</keyword>
<dbReference type="AlphaFoldDB" id="A0A8X6NPA0"/>
<evidence type="ECO:0000313" key="2">
    <source>
        <dbReference type="Proteomes" id="UP000887013"/>
    </source>
</evidence>
<dbReference type="OrthoDB" id="10657654at2759"/>
<protein>
    <submittedName>
        <fullName evidence="1">Uncharacterized protein</fullName>
    </submittedName>
</protein>
<comment type="caution">
    <text evidence="1">The sequence shown here is derived from an EMBL/GenBank/DDBJ whole genome shotgun (WGS) entry which is preliminary data.</text>
</comment>
<organism evidence="1 2">
    <name type="scientific">Nephila pilipes</name>
    <name type="common">Giant wood spider</name>
    <name type="synonym">Nephila maculata</name>
    <dbReference type="NCBI Taxonomy" id="299642"/>
    <lineage>
        <taxon>Eukaryota</taxon>
        <taxon>Metazoa</taxon>
        <taxon>Ecdysozoa</taxon>
        <taxon>Arthropoda</taxon>
        <taxon>Chelicerata</taxon>
        <taxon>Arachnida</taxon>
        <taxon>Araneae</taxon>
        <taxon>Araneomorphae</taxon>
        <taxon>Entelegynae</taxon>
        <taxon>Araneoidea</taxon>
        <taxon>Nephilidae</taxon>
        <taxon>Nephila</taxon>
    </lineage>
</organism>